<keyword evidence="3" id="KW-0560">Oxidoreductase</keyword>
<protein>
    <submittedName>
        <fullName evidence="6">Molecular chaperone GroES</fullName>
    </submittedName>
</protein>
<keyword evidence="1 4" id="KW-0479">Metal-binding</keyword>
<organism evidence="6 7">
    <name type="scientific">Clostridium innocuum</name>
    <dbReference type="NCBI Taxonomy" id="1522"/>
    <lineage>
        <taxon>Bacteria</taxon>
        <taxon>Bacillati</taxon>
        <taxon>Bacillota</taxon>
        <taxon>Clostridia</taxon>
        <taxon>Eubacteriales</taxon>
        <taxon>Clostridiaceae</taxon>
        <taxon>Clostridium</taxon>
    </lineage>
</organism>
<dbReference type="Pfam" id="PF00107">
    <property type="entry name" value="ADH_zinc_N"/>
    <property type="match status" value="1"/>
</dbReference>
<dbReference type="Gene3D" id="3.40.50.720">
    <property type="entry name" value="NAD(P)-binding Rossmann-like Domain"/>
    <property type="match status" value="1"/>
</dbReference>
<dbReference type="GO" id="GO:0008270">
    <property type="term" value="F:zinc ion binding"/>
    <property type="evidence" value="ECO:0007669"/>
    <property type="project" value="InterPro"/>
</dbReference>
<evidence type="ECO:0000256" key="1">
    <source>
        <dbReference type="ARBA" id="ARBA00022723"/>
    </source>
</evidence>
<evidence type="ECO:0000256" key="2">
    <source>
        <dbReference type="ARBA" id="ARBA00022833"/>
    </source>
</evidence>
<gene>
    <name evidence="6" type="ORF">CIAN88_04640</name>
</gene>
<dbReference type="Gene3D" id="3.90.180.10">
    <property type="entry name" value="Medium-chain alcohol dehydrogenases, catalytic domain"/>
    <property type="match status" value="1"/>
</dbReference>
<evidence type="ECO:0000256" key="3">
    <source>
        <dbReference type="ARBA" id="ARBA00023002"/>
    </source>
</evidence>
<dbReference type="Proteomes" id="UP000030008">
    <property type="component" value="Unassembled WGS sequence"/>
</dbReference>
<comment type="similarity">
    <text evidence="4">Belongs to the zinc-containing alcohol dehydrogenase family.</text>
</comment>
<feature type="domain" description="Enoyl reductase (ER)" evidence="5">
    <location>
        <begin position="8"/>
        <end position="328"/>
    </location>
</feature>
<dbReference type="InterPro" id="IPR013154">
    <property type="entry name" value="ADH-like_N"/>
</dbReference>
<keyword evidence="2 4" id="KW-0862">Zinc</keyword>
<sequence length="334" mass="36864">MKAGYYTGDYGYEVRDIPERRPIADEVKIRVAWCGLCGTDIHKFQGKNGASVVIPPIILGHECSGIVTEVGPECKYFKVGDRVACDPSWGCGKCIWCQQGLPNFCQERHGVAKGFAEYVYPPEKNVYHIADTLDLEAAAFTEPLSCAVHGMDLIGIQSGKTVAMYGMGAIGSLMLQLIRLTGAAKIIVIEREEEKRRLALELGATMAISDQEIEEVAKQENIDYVIECIGLKSTMEQAIRIAGKYAKVLLFGLGDPEQPISFNQFEAYTKELSIYTSFLNPLCSERAVHLLESGQINTKKIISAKLTLEEMGEELKTLRYARKGKVLVSVSGEH</sequence>
<dbReference type="InterPro" id="IPR002328">
    <property type="entry name" value="ADH_Zn_CS"/>
</dbReference>
<comment type="cofactor">
    <cofactor evidence="4">
        <name>Zn(2+)</name>
        <dbReference type="ChEBI" id="CHEBI:29105"/>
    </cofactor>
</comment>
<dbReference type="GO" id="GO:0016491">
    <property type="term" value="F:oxidoreductase activity"/>
    <property type="evidence" value="ECO:0007669"/>
    <property type="project" value="UniProtKB-KW"/>
</dbReference>
<dbReference type="InterPro" id="IPR020843">
    <property type="entry name" value="ER"/>
</dbReference>
<accession>A0A099I9K4</accession>
<dbReference type="AlphaFoldDB" id="A0A099I9K4"/>
<dbReference type="PROSITE" id="PS00059">
    <property type="entry name" value="ADH_ZINC"/>
    <property type="match status" value="1"/>
</dbReference>
<dbReference type="SUPFAM" id="SSF51735">
    <property type="entry name" value="NAD(P)-binding Rossmann-fold domains"/>
    <property type="match status" value="1"/>
</dbReference>
<dbReference type="SUPFAM" id="SSF50129">
    <property type="entry name" value="GroES-like"/>
    <property type="match status" value="1"/>
</dbReference>
<evidence type="ECO:0000256" key="4">
    <source>
        <dbReference type="RuleBase" id="RU361277"/>
    </source>
</evidence>
<dbReference type="CDD" id="cd08234">
    <property type="entry name" value="threonine_DH_like"/>
    <property type="match status" value="1"/>
</dbReference>
<dbReference type="PANTHER" id="PTHR43401">
    <property type="entry name" value="L-THREONINE 3-DEHYDROGENASE"/>
    <property type="match status" value="1"/>
</dbReference>
<dbReference type="InterPro" id="IPR036291">
    <property type="entry name" value="NAD(P)-bd_dom_sf"/>
</dbReference>
<name>A0A099I9K4_CLOIN</name>
<dbReference type="EMBL" id="JQIF01000018">
    <property type="protein sequence ID" value="KGJ54271.1"/>
    <property type="molecule type" value="Genomic_DNA"/>
</dbReference>
<evidence type="ECO:0000313" key="7">
    <source>
        <dbReference type="Proteomes" id="UP000030008"/>
    </source>
</evidence>
<dbReference type="RefSeq" id="WP_044904332.1">
    <property type="nucleotide sequence ID" value="NZ_JQIF01000018.1"/>
</dbReference>
<reference evidence="6 7" key="1">
    <citation type="submission" date="2014-08" db="EMBL/GenBank/DDBJ databases">
        <title>Clostridium innocuum, an unnegligible vancomycin-resistant pathogen causing extra-intestinal infections.</title>
        <authorList>
            <person name="Feng Y."/>
            <person name="Chiu C.-H."/>
        </authorList>
    </citation>
    <scope>NUCLEOTIDE SEQUENCE [LARGE SCALE GENOMIC DNA]</scope>
    <source>
        <strain evidence="6 7">AN88</strain>
    </source>
</reference>
<dbReference type="PANTHER" id="PTHR43401:SF2">
    <property type="entry name" value="L-THREONINE 3-DEHYDROGENASE"/>
    <property type="match status" value="1"/>
</dbReference>
<dbReference type="SMART" id="SM00829">
    <property type="entry name" value="PKS_ER"/>
    <property type="match status" value="1"/>
</dbReference>
<dbReference type="InterPro" id="IPR050129">
    <property type="entry name" value="Zn_alcohol_dh"/>
</dbReference>
<dbReference type="InterPro" id="IPR011032">
    <property type="entry name" value="GroES-like_sf"/>
</dbReference>
<proteinExistence type="inferred from homology"/>
<dbReference type="InterPro" id="IPR013149">
    <property type="entry name" value="ADH-like_C"/>
</dbReference>
<dbReference type="Pfam" id="PF08240">
    <property type="entry name" value="ADH_N"/>
    <property type="match status" value="1"/>
</dbReference>
<evidence type="ECO:0000313" key="6">
    <source>
        <dbReference type="EMBL" id="KGJ54271.1"/>
    </source>
</evidence>
<evidence type="ECO:0000259" key="5">
    <source>
        <dbReference type="SMART" id="SM00829"/>
    </source>
</evidence>
<comment type="caution">
    <text evidence="6">The sequence shown here is derived from an EMBL/GenBank/DDBJ whole genome shotgun (WGS) entry which is preliminary data.</text>
</comment>